<accession>A0A1I7DDN6</accession>
<reference evidence="2" key="1">
    <citation type="submission" date="2016-10" db="EMBL/GenBank/DDBJ databases">
        <authorList>
            <person name="Varghese N."/>
            <person name="Submissions S."/>
        </authorList>
    </citation>
    <scope>NUCLEOTIDE SEQUENCE [LARGE SCALE GENOMIC DNA]</scope>
    <source>
        <strain evidence="2">DSM 23445</strain>
    </source>
</reference>
<name>A0A1I7DDN6_9BACT</name>
<evidence type="ECO:0000313" key="1">
    <source>
        <dbReference type="EMBL" id="SFU09822.1"/>
    </source>
</evidence>
<evidence type="ECO:0000313" key="2">
    <source>
        <dbReference type="Proteomes" id="UP000199673"/>
    </source>
</evidence>
<dbReference type="AlphaFoldDB" id="A0A1I7DDN6"/>
<gene>
    <name evidence="1" type="ORF">SAMN04489724_3934</name>
</gene>
<sequence>MSNFVASDATIRKNNTSITGFYEPEETIFQFSALL</sequence>
<organism evidence="1 2">
    <name type="scientific">Algoriphagus locisalis</name>
    <dbReference type="NCBI Taxonomy" id="305507"/>
    <lineage>
        <taxon>Bacteria</taxon>
        <taxon>Pseudomonadati</taxon>
        <taxon>Bacteroidota</taxon>
        <taxon>Cytophagia</taxon>
        <taxon>Cytophagales</taxon>
        <taxon>Cyclobacteriaceae</taxon>
        <taxon>Algoriphagus</taxon>
    </lineage>
</organism>
<keyword evidence="2" id="KW-1185">Reference proteome</keyword>
<dbReference type="STRING" id="305507.SAMN04489724_3934"/>
<dbReference type="Proteomes" id="UP000199673">
    <property type="component" value="Unassembled WGS sequence"/>
</dbReference>
<proteinExistence type="predicted"/>
<dbReference type="EMBL" id="FPBF01000006">
    <property type="protein sequence ID" value="SFU09822.1"/>
    <property type="molecule type" value="Genomic_DNA"/>
</dbReference>
<protein>
    <submittedName>
        <fullName evidence="1">Uncharacterized protein</fullName>
    </submittedName>
</protein>